<dbReference type="SMART" id="SM00446">
    <property type="entry name" value="LRRcap"/>
    <property type="match status" value="1"/>
</dbReference>
<dbReference type="PROSITE" id="PS51450">
    <property type="entry name" value="LRR"/>
    <property type="match status" value="5"/>
</dbReference>
<feature type="compositionally biased region" description="Acidic residues" evidence="3">
    <location>
        <begin position="38"/>
        <end position="47"/>
    </location>
</feature>
<protein>
    <submittedName>
        <fullName evidence="5">L domain-like protein</fullName>
    </submittedName>
</protein>
<dbReference type="InterPro" id="IPR032675">
    <property type="entry name" value="LRR_dom_sf"/>
</dbReference>
<proteinExistence type="predicted"/>
<dbReference type="SMART" id="SM00369">
    <property type="entry name" value="LRR_TYP"/>
    <property type="match status" value="7"/>
</dbReference>
<accession>A0AA39JYG4</accession>
<evidence type="ECO:0000256" key="2">
    <source>
        <dbReference type="ARBA" id="ARBA00022737"/>
    </source>
</evidence>
<dbReference type="AlphaFoldDB" id="A0AA39JYG4"/>
<dbReference type="InterPro" id="IPR003603">
    <property type="entry name" value="U2A'_phosphoprotein32A_C"/>
</dbReference>
<keyword evidence="2" id="KW-0677">Repeat</keyword>
<dbReference type="EMBL" id="JAUEPT010000007">
    <property type="protein sequence ID" value="KAK0450116.1"/>
    <property type="molecule type" value="Genomic_DNA"/>
</dbReference>
<dbReference type="InterPro" id="IPR003591">
    <property type="entry name" value="Leu-rich_rpt_typical-subtyp"/>
</dbReference>
<dbReference type="PANTHER" id="PTHR24366">
    <property type="entry name" value="IG(IMMUNOGLOBULIN) AND LRR(LEUCINE RICH REPEAT) DOMAINS"/>
    <property type="match status" value="1"/>
</dbReference>
<keyword evidence="6" id="KW-1185">Reference proteome</keyword>
<dbReference type="Gene3D" id="3.80.10.10">
    <property type="entry name" value="Ribonuclease Inhibitor"/>
    <property type="match status" value="2"/>
</dbReference>
<evidence type="ECO:0000259" key="4">
    <source>
        <dbReference type="SMART" id="SM00446"/>
    </source>
</evidence>
<dbReference type="Proteomes" id="UP001175226">
    <property type="component" value="Unassembled WGS sequence"/>
</dbReference>
<dbReference type="SMART" id="SM00365">
    <property type="entry name" value="LRR_SD22"/>
    <property type="match status" value="10"/>
</dbReference>
<evidence type="ECO:0000313" key="6">
    <source>
        <dbReference type="Proteomes" id="UP001175226"/>
    </source>
</evidence>
<evidence type="ECO:0000256" key="3">
    <source>
        <dbReference type="SAM" id="MobiDB-lite"/>
    </source>
</evidence>
<comment type="caution">
    <text evidence="5">The sequence shown here is derived from an EMBL/GenBank/DDBJ whole genome shotgun (WGS) entry which is preliminary data.</text>
</comment>
<gene>
    <name evidence="5" type="ORF">EV421DRAFT_1888925</name>
</gene>
<dbReference type="SUPFAM" id="SSF52058">
    <property type="entry name" value="L domain-like"/>
    <property type="match status" value="1"/>
</dbReference>
<dbReference type="PANTHER" id="PTHR24366:SF96">
    <property type="entry name" value="LEUCINE RICH REPEAT CONTAINING 53"/>
    <property type="match status" value="1"/>
</dbReference>
<name>A0AA39JYG4_9AGAR</name>
<organism evidence="5 6">
    <name type="scientific">Armillaria borealis</name>
    <dbReference type="NCBI Taxonomy" id="47425"/>
    <lineage>
        <taxon>Eukaryota</taxon>
        <taxon>Fungi</taxon>
        <taxon>Dikarya</taxon>
        <taxon>Basidiomycota</taxon>
        <taxon>Agaricomycotina</taxon>
        <taxon>Agaricomycetes</taxon>
        <taxon>Agaricomycetidae</taxon>
        <taxon>Agaricales</taxon>
        <taxon>Marasmiineae</taxon>
        <taxon>Physalacriaceae</taxon>
        <taxon>Armillaria</taxon>
    </lineage>
</organism>
<sequence>MNRHARCASSSAEESDPGKCAPVSARVVLPSPPSSPEPENDENEEVSSDFLDSWPATTSELDLVHCRLGSLDPLQLPRFAQHLKRLCVRQNHISTLEPLALSSLTLLEELDVYDNKLKNSGITTLPASLITLDLSFNLLKHIPDVLESLPSLETVYFVQNRILRIEHLGMCTKLKSLELGGNRIRDITSLSSLTALEELWLGKNKITTIPPGAFTPLTSLRILSLQSNRLTRITGMEGLVNLQELYLSHNGIEKLEGLQDNVNLSTLDIGNNFVPAIEGIGHLAQLEELWMNNNNIPASVLSSPFPDLPALRTIYLEGNPCQKADPVNYRRKVMLALPQVTQIDAT</sequence>
<reference evidence="5" key="1">
    <citation type="submission" date="2023-06" db="EMBL/GenBank/DDBJ databases">
        <authorList>
            <consortium name="Lawrence Berkeley National Laboratory"/>
            <person name="Ahrendt S."/>
            <person name="Sahu N."/>
            <person name="Indic B."/>
            <person name="Wong-Bajracharya J."/>
            <person name="Merenyi Z."/>
            <person name="Ke H.-M."/>
            <person name="Monk M."/>
            <person name="Kocsube S."/>
            <person name="Drula E."/>
            <person name="Lipzen A."/>
            <person name="Balint B."/>
            <person name="Henrissat B."/>
            <person name="Andreopoulos B."/>
            <person name="Martin F.M."/>
            <person name="Harder C.B."/>
            <person name="Rigling D."/>
            <person name="Ford K.L."/>
            <person name="Foster G.D."/>
            <person name="Pangilinan J."/>
            <person name="Papanicolaou A."/>
            <person name="Barry K."/>
            <person name="LaButti K."/>
            <person name="Viragh M."/>
            <person name="Koriabine M."/>
            <person name="Yan M."/>
            <person name="Riley R."/>
            <person name="Champramary S."/>
            <person name="Plett K.L."/>
            <person name="Tsai I.J."/>
            <person name="Slot J."/>
            <person name="Sipos G."/>
            <person name="Plett J."/>
            <person name="Nagy L.G."/>
            <person name="Grigoriev I.V."/>
        </authorList>
    </citation>
    <scope>NUCLEOTIDE SEQUENCE</scope>
    <source>
        <strain evidence="5">FPL87.14</strain>
    </source>
</reference>
<dbReference type="Pfam" id="PF13855">
    <property type="entry name" value="LRR_8"/>
    <property type="match status" value="1"/>
</dbReference>
<evidence type="ECO:0000256" key="1">
    <source>
        <dbReference type="ARBA" id="ARBA00022614"/>
    </source>
</evidence>
<keyword evidence="1" id="KW-0433">Leucine-rich repeat</keyword>
<feature type="domain" description="U2A'/phosphoprotein 32 family A C-terminal" evidence="4">
    <location>
        <begin position="326"/>
        <end position="344"/>
    </location>
</feature>
<dbReference type="InterPro" id="IPR001611">
    <property type="entry name" value="Leu-rich_rpt"/>
</dbReference>
<evidence type="ECO:0000313" key="5">
    <source>
        <dbReference type="EMBL" id="KAK0450116.1"/>
    </source>
</evidence>
<feature type="region of interest" description="Disordered" evidence="3">
    <location>
        <begin position="1"/>
        <end position="48"/>
    </location>
</feature>